<keyword evidence="1" id="KW-1133">Transmembrane helix</keyword>
<organism evidence="2 3">
    <name type="scientific">Candidatus Magasanikbacteria bacterium GW2011_GWA2_42_32</name>
    <dbReference type="NCBI Taxonomy" id="1619039"/>
    <lineage>
        <taxon>Bacteria</taxon>
        <taxon>Candidatus Magasanikiibacteriota</taxon>
    </lineage>
</organism>
<keyword evidence="1" id="KW-0812">Transmembrane</keyword>
<evidence type="ECO:0000313" key="3">
    <source>
        <dbReference type="Proteomes" id="UP000034837"/>
    </source>
</evidence>
<dbReference type="Pfam" id="PF04402">
    <property type="entry name" value="SIMPL"/>
    <property type="match status" value="1"/>
</dbReference>
<dbReference type="PANTHER" id="PTHR34387:SF2">
    <property type="entry name" value="SLR1258 PROTEIN"/>
    <property type="match status" value="1"/>
</dbReference>
<dbReference type="EMBL" id="LCDO01000008">
    <property type="protein sequence ID" value="KKS56627.1"/>
    <property type="molecule type" value="Genomic_DNA"/>
</dbReference>
<evidence type="ECO:0000256" key="1">
    <source>
        <dbReference type="SAM" id="Phobius"/>
    </source>
</evidence>
<dbReference type="Proteomes" id="UP000034837">
    <property type="component" value="Unassembled WGS sequence"/>
</dbReference>
<dbReference type="GO" id="GO:0006974">
    <property type="term" value="P:DNA damage response"/>
    <property type="evidence" value="ECO:0007669"/>
    <property type="project" value="TreeGrafter"/>
</dbReference>
<feature type="transmembrane region" description="Helical" evidence="1">
    <location>
        <begin position="25"/>
        <end position="46"/>
    </location>
</feature>
<dbReference type="Gene3D" id="3.30.70.2970">
    <property type="entry name" value="Protein of unknown function (DUF541), domain 2"/>
    <property type="match status" value="1"/>
</dbReference>
<gene>
    <name evidence="2" type="ORF">UV20_C0008G0003</name>
</gene>
<dbReference type="InterPro" id="IPR052022">
    <property type="entry name" value="26kDa_periplasmic_antigen"/>
</dbReference>
<reference evidence="2 3" key="1">
    <citation type="journal article" date="2015" name="Nature">
        <title>rRNA introns, odd ribosomes, and small enigmatic genomes across a large radiation of phyla.</title>
        <authorList>
            <person name="Brown C.T."/>
            <person name="Hug L.A."/>
            <person name="Thomas B.C."/>
            <person name="Sharon I."/>
            <person name="Castelle C.J."/>
            <person name="Singh A."/>
            <person name="Wilkins M.J."/>
            <person name="Williams K.H."/>
            <person name="Banfield J.F."/>
        </authorList>
    </citation>
    <scope>NUCLEOTIDE SEQUENCE [LARGE SCALE GENOMIC DNA]</scope>
</reference>
<comment type="caution">
    <text evidence="2">The sequence shown here is derived from an EMBL/GenBank/DDBJ whole genome shotgun (WGS) entry which is preliminary data.</text>
</comment>
<dbReference type="Gene3D" id="3.30.110.170">
    <property type="entry name" value="Protein of unknown function (DUF541), domain 1"/>
    <property type="match status" value="1"/>
</dbReference>
<dbReference type="AlphaFoldDB" id="A0A0G1A6E9"/>
<sequence>MPHGKNCQCDPKSGKCTCAPCFGMILMKVLVGILLAYLIVFVGTLARNNMKKFQYIGIADRIPYTISITGEGKETASPNVAVTDIGFVTEGVDVASIQKQNTEKMNKLIIEVKKLGIKDADIQTSNYSVYPKYDYTNGRSEISGYTINQSVTLKIRDLTKISSVLAKVGEVGVNQVSSLNFIIDDQESLKLAARDKALQNAKEKAQALARSLGVKLVRVASYSEYSPSEAYPMKAYSTALGMGGSSPMPAPDIQTGSMDVMVNVNVSFEIQ</sequence>
<name>A0A0G1A6E9_9BACT</name>
<evidence type="ECO:0008006" key="4">
    <source>
        <dbReference type="Google" id="ProtNLM"/>
    </source>
</evidence>
<keyword evidence="1" id="KW-0472">Membrane</keyword>
<protein>
    <recommendedName>
        <fullName evidence="4">26 kDa periplasmic immunogenic protein</fullName>
    </recommendedName>
</protein>
<accession>A0A0G1A6E9</accession>
<dbReference type="InterPro" id="IPR007497">
    <property type="entry name" value="SIMPL/DUF541"/>
</dbReference>
<evidence type="ECO:0000313" key="2">
    <source>
        <dbReference type="EMBL" id="KKS56627.1"/>
    </source>
</evidence>
<dbReference type="PANTHER" id="PTHR34387">
    <property type="entry name" value="SLR1258 PROTEIN"/>
    <property type="match status" value="1"/>
</dbReference>
<proteinExistence type="predicted"/>